<evidence type="ECO:0000256" key="6">
    <source>
        <dbReference type="SAM" id="MobiDB-lite"/>
    </source>
</evidence>
<dbReference type="Pfam" id="PF02518">
    <property type="entry name" value="HATPase_c"/>
    <property type="match status" value="1"/>
</dbReference>
<dbReference type="SUPFAM" id="SSF55874">
    <property type="entry name" value="ATPase domain of HSP90 chaperone/DNA topoisomerase II/histidine kinase"/>
    <property type="match status" value="1"/>
</dbReference>
<evidence type="ECO:0000259" key="8">
    <source>
        <dbReference type="PROSITE" id="PS50113"/>
    </source>
</evidence>
<dbReference type="InterPro" id="IPR003594">
    <property type="entry name" value="HATPase_dom"/>
</dbReference>
<dbReference type="PANTHER" id="PTHR43304">
    <property type="entry name" value="PHYTOCHROME-LIKE PROTEIN CPH1"/>
    <property type="match status" value="1"/>
</dbReference>
<dbReference type="InterPro" id="IPR036097">
    <property type="entry name" value="HisK_dim/P_sf"/>
</dbReference>
<keyword evidence="10" id="KW-1185">Reference proteome</keyword>
<dbReference type="EMBL" id="VANS01000002">
    <property type="protein sequence ID" value="TMM52824.1"/>
    <property type="molecule type" value="Genomic_DNA"/>
</dbReference>
<dbReference type="InterPro" id="IPR000700">
    <property type="entry name" value="PAS-assoc_C"/>
</dbReference>
<dbReference type="CDD" id="cd00130">
    <property type="entry name" value="PAS"/>
    <property type="match status" value="1"/>
</dbReference>
<dbReference type="FunFam" id="3.30.565.10:FF:000006">
    <property type="entry name" value="Sensor histidine kinase WalK"/>
    <property type="match status" value="1"/>
</dbReference>
<feature type="domain" description="PAC" evidence="8">
    <location>
        <begin position="96"/>
        <end position="148"/>
    </location>
</feature>
<evidence type="ECO:0000313" key="10">
    <source>
        <dbReference type="Proteomes" id="UP000309550"/>
    </source>
</evidence>
<comment type="catalytic activity">
    <reaction evidence="1">
        <text>ATP + protein L-histidine = ADP + protein N-phospho-L-histidine.</text>
        <dbReference type="EC" id="2.7.13.3"/>
    </reaction>
</comment>
<dbReference type="Gene3D" id="1.10.287.130">
    <property type="match status" value="1"/>
</dbReference>
<dbReference type="SUPFAM" id="SSF47384">
    <property type="entry name" value="Homodimeric domain of signal transducing histidine kinase"/>
    <property type="match status" value="1"/>
</dbReference>
<dbReference type="PANTHER" id="PTHR43304:SF1">
    <property type="entry name" value="PAC DOMAIN-CONTAINING PROTEIN"/>
    <property type="match status" value="1"/>
</dbReference>
<dbReference type="RefSeq" id="WP_138662365.1">
    <property type="nucleotide sequence ID" value="NZ_VANS01000002.1"/>
</dbReference>
<dbReference type="Pfam" id="PF08447">
    <property type="entry name" value="PAS_3"/>
    <property type="match status" value="1"/>
</dbReference>
<dbReference type="AlphaFoldDB" id="A0A5S3PFJ2"/>
<keyword evidence="5" id="KW-0418">Kinase</keyword>
<dbReference type="SUPFAM" id="SSF55785">
    <property type="entry name" value="PYP-like sensor domain (PAS domain)"/>
    <property type="match status" value="1"/>
</dbReference>
<evidence type="ECO:0000313" key="9">
    <source>
        <dbReference type="EMBL" id="TMM52824.1"/>
    </source>
</evidence>
<feature type="compositionally biased region" description="Polar residues" evidence="6">
    <location>
        <begin position="365"/>
        <end position="381"/>
    </location>
</feature>
<dbReference type="InterPro" id="IPR001610">
    <property type="entry name" value="PAC"/>
</dbReference>
<keyword evidence="4" id="KW-0808">Transferase</keyword>
<protein>
    <recommendedName>
        <fullName evidence="2">histidine kinase</fullName>
        <ecNumber evidence="2">2.7.13.3</ecNumber>
    </recommendedName>
</protein>
<dbReference type="EC" id="2.7.13.3" evidence="2"/>
<dbReference type="GO" id="GO:0000155">
    <property type="term" value="F:phosphorelay sensor kinase activity"/>
    <property type="evidence" value="ECO:0007669"/>
    <property type="project" value="InterPro"/>
</dbReference>
<proteinExistence type="predicted"/>
<dbReference type="InterPro" id="IPR035965">
    <property type="entry name" value="PAS-like_dom_sf"/>
</dbReference>
<evidence type="ECO:0000256" key="1">
    <source>
        <dbReference type="ARBA" id="ARBA00000085"/>
    </source>
</evidence>
<keyword evidence="3" id="KW-0597">Phosphoprotein</keyword>
<accession>A0A5S3PFJ2</accession>
<sequence length="381" mass="42887">MTSQRHYLQSELETLFQEDPGMWRFLQQGSLDGCWYWDLETPDQEWMSPEFWALLGIDPATKRHDPSEWQDLIFAEDRDLALENFQRHCADASHPYDQVVRYRHADGSTVWVRCRGIAIRDATGKPIRMLGAHNDLTAIKTAEQKIIAEKDAGLAAHEELQSFAYSISHDLKSPVNTLDLLLGELQTGQADRMDQDGRELLTMSLQTVHRMQRLIDDVMRYTRVIGDDGHRETIDLKSVVEDVVADLHAMVQQTGGTIDVGDLPPLTGNSNQVRILFQNLLENAFKYRNPDVPPRITVSEVRAADGRSRAVSVSDNGIGISEENQDRIFAMFHRLHRQEDIPGSGLGLSMCRRIAKSHGGHIAARSTQGKGSTFTVSFATP</sequence>
<dbReference type="InterPro" id="IPR005467">
    <property type="entry name" value="His_kinase_dom"/>
</dbReference>
<comment type="caution">
    <text evidence="9">The sequence shown here is derived from an EMBL/GenBank/DDBJ whole genome shotgun (WGS) entry which is preliminary data.</text>
</comment>
<gene>
    <name evidence="9" type="ORF">FDT80_11245</name>
</gene>
<dbReference type="Proteomes" id="UP000309550">
    <property type="component" value="Unassembled WGS sequence"/>
</dbReference>
<dbReference type="InterPro" id="IPR000014">
    <property type="entry name" value="PAS"/>
</dbReference>
<dbReference type="Gene3D" id="3.30.565.10">
    <property type="entry name" value="Histidine kinase-like ATPase, C-terminal domain"/>
    <property type="match status" value="1"/>
</dbReference>
<dbReference type="InterPro" id="IPR004358">
    <property type="entry name" value="Sig_transdc_His_kin-like_C"/>
</dbReference>
<dbReference type="OrthoDB" id="9795133at2"/>
<reference evidence="9 10" key="1">
    <citation type="submission" date="2019-05" db="EMBL/GenBank/DDBJ databases">
        <title>Sulfitobacter sabulilitoris sp. nov., isolated from a marine sand.</title>
        <authorList>
            <person name="Yoon J.-H."/>
        </authorList>
    </citation>
    <scope>NUCLEOTIDE SEQUENCE [LARGE SCALE GENOMIC DNA]</scope>
    <source>
        <strain evidence="9 10">HSMS-29</strain>
    </source>
</reference>
<dbReference type="SMART" id="SM00086">
    <property type="entry name" value="PAC"/>
    <property type="match status" value="1"/>
</dbReference>
<dbReference type="NCBIfam" id="TIGR00229">
    <property type="entry name" value="sensory_box"/>
    <property type="match status" value="1"/>
</dbReference>
<name>A0A5S3PFJ2_9RHOB</name>
<feature type="region of interest" description="Disordered" evidence="6">
    <location>
        <begin position="361"/>
        <end position="381"/>
    </location>
</feature>
<evidence type="ECO:0000256" key="2">
    <source>
        <dbReference type="ARBA" id="ARBA00012438"/>
    </source>
</evidence>
<dbReference type="CDD" id="cd00082">
    <property type="entry name" value="HisKA"/>
    <property type="match status" value="1"/>
</dbReference>
<dbReference type="PROSITE" id="PS50109">
    <property type="entry name" value="HIS_KIN"/>
    <property type="match status" value="1"/>
</dbReference>
<dbReference type="Pfam" id="PF00512">
    <property type="entry name" value="HisKA"/>
    <property type="match status" value="1"/>
</dbReference>
<dbReference type="InterPro" id="IPR013655">
    <property type="entry name" value="PAS_fold_3"/>
</dbReference>
<dbReference type="Gene3D" id="3.30.450.20">
    <property type="entry name" value="PAS domain"/>
    <property type="match status" value="1"/>
</dbReference>
<organism evidence="9 10">
    <name type="scientific">Sulfitobacter sabulilitoris</name>
    <dbReference type="NCBI Taxonomy" id="2562655"/>
    <lineage>
        <taxon>Bacteria</taxon>
        <taxon>Pseudomonadati</taxon>
        <taxon>Pseudomonadota</taxon>
        <taxon>Alphaproteobacteria</taxon>
        <taxon>Rhodobacterales</taxon>
        <taxon>Roseobacteraceae</taxon>
        <taxon>Sulfitobacter</taxon>
    </lineage>
</organism>
<dbReference type="InterPro" id="IPR052162">
    <property type="entry name" value="Sensor_kinase/Photoreceptor"/>
</dbReference>
<feature type="domain" description="Histidine kinase" evidence="7">
    <location>
        <begin position="166"/>
        <end position="381"/>
    </location>
</feature>
<dbReference type="PROSITE" id="PS50113">
    <property type="entry name" value="PAC"/>
    <property type="match status" value="1"/>
</dbReference>
<dbReference type="SMART" id="SM00387">
    <property type="entry name" value="HATPase_c"/>
    <property type="match status" value="1"/>
</dbReference>
<dbReference type="PRINTS" id="PR00344">
    <property type="entry name" value="BCTRLSENSOR"/>
</dbReference>
<evidence type="ECO:0000256" key="5">
    <source>
        <dbReference type="ARBA" id="ARBA00022777"/>
    </source>
</evidence>
<evidence type="ECO:0000256" key="3">
    <source>
        <dbReference type="ARBA" id="ARBA00022553"/>
    </source>
</evidence>
<dbReference type="SMART" id="SM00388">
    <property type="entry name" value="HisKA"/>
    <property type="match status" value="1"/>
</dbReference>
<evidence type="ECO:0000256" key="4">
    <source>
        <dbReference type="ARBA" id="ARBA00022679"/>
    </source>
</evidence>
<dbReference type="InterPro" id="IPR036890">
    <property type="entry name" value="HATPase_C_sf"/>
</dbReference>
<evidence type="ECO:0000259" key="7">
    <source>
        <dbReference type="PROSITE" id="PS50109"/>
    </source>
</evidence>
<dbReference type="InterPro" id="IPR003661">
    <property type="entry name" value="HisK_dim/P_dom"/>
</dbReference>